<protein>
    <submittedName>
        <fullName evidence="1">40-residue YVTN family beta-propeller repeat-containing protein</fullName>
    </submittedName>
</protein>
<sequence>MVSLPRQVFRVSAASLSAIAVLALAGCGNNYRPVVSAINPVGPSTQPQVYATAIADPGNGNDGLATVINVFGETVAATASVAPSPLYFTVDSGGQAYVIHSGNSVIDSFSAAEGLMTTTVKHSSLAQNVNPTQITTNGTAGPVFIIEPSTSKVAVLSAGTPPTIRQELPVPANPVYTIANPSATRVYTLSQGTTPGTSTGTATAIEAGTGTANNAISASIPVGISPIYGVMTPDARRAFVLNQGSGTVTVINTVGNNLDKTITVGSNPIWADVAPAVNEIAVLNKGTGTSAGSLSIINVALCNQVALPGNAACDPNNPADAANFGTVLSTVPVGVNPVQVAILSDLSKAYVANADGTVTVVDMNTMVATKTITVGGSLNWIQAVAGNPTGKILVTAADTQTLTMIRTDTDVVTSTIQLQGKGIGIRVSQ</sequence>
<dbReference type="InterPro" id="IPR051200">
    <property type="entry name" value="Host-pathogen_enzymatic-act"/>
</dbReference>
<name>A0A1G7IQQ0_9BACT</name>
<dbReference type="SUPFAM" id="SSF51004">
    <property type="entry name" value="C-terminal (heme d1) domain of cytochrome cd1-nitrite reductase"/>
    <property type="match status" value="1"/>
</dbReference>
<dbReference type="RefSeq" id="WP_172838180.1">
    <property type="nucleotide sequence ID" value="NZ_LT629690.1"/>
</dbReference>
<dbReference type="InterPro" id="IPR015943">
    <property type="entry name" value="WD40/YVTN_repeat-like_dom_sf"/>
</dbReference>
<reference evidence="1 2" key="1">
    <citation type="submission" date="2016-10" db="EMBL/GenBank/DDBJ databases">
        <authorList>
            <person name="de Groot N.N."/>
        </authorList>
    </citation>
    <scope>NUCLEOTIDE SEQUENCE [LARGE SCALE GENOMIC DNA]</scope>
    <source>
        <strain evidence="1 2">GAS232</strain>
    </source>
</reference>
<dbReference type="EMBL" id="LT629690">
    <property type="protein sequence ID" value="SDF15082.1"/>
    <property type="molecule type" value="Genomic_DNA"/>
</dbReference>
<dbReference type="InterPro" id="IPR011964">
    <property type="entry name" value="YVTN_b-propeller_repeat"/>
</dbReference>
<evidence type="ECO:0000313" key="2">
    <source>
        <dbReference type="Proteomes" id="UP000182427"/>
    </source>
</evidence>
<dbReference type="PROSITE" id="PS51257">
    <property type="entry name" value="PROKAR_LIPOPROTEIN"/>
    <property type="match status" value="1"/>
</dbReference>
<gene>
    <name evidence="1" type="ORF">SAMN05444167_1541</name>
</gene>
<dbReference type="Proteomes" id="UP000182427">
    <property type="component" value="Chromosome I"/>
</dbReference>
<organism evidence="1 2">
    <name type="scientific">Terriglobus roseus</name>
    <dbReference type="NCBI Taxonomy" id="392734"/>
    <lineage>
        <taxon>Bacteria</taxon>
        <taxon>Pseudomonadati</taxon>
        <taxon>Acidobacteriota</taxon>
        <taxon>Terriglobia</taxon>
        <taxon>Terriglobales</taxon>
        <taxon>Acidobacteriaceae</taxon>
        <taxon>Terriglobus</taxon>
    </lineage>
</organism>
<dbReference type="PANTHER" id="PTHR47197:SF3">
    <property type="entry name" value="DIHYDRO-HEME D1 DEHYDROGENASE"/>
    <property type="match status" value="1"/>
</dbReference>
<proteinExistence type="predicted"/>
<dbReference type="PANTHER" id="PTHR47197">
    <property type="entry name" value="PROTEIN NIRF"/>
    <property type="match status" value="1"/>
</dbReference>
<dbReference type="SUPFAM" id="SSF50956">
    <property type="entry name" value="Thermostable phytase (3-phytase)"/>
    <property type="match status" value="1"/>
</dbReference>
<evidence type="ECO:0000313" key="1">
    <source>
        <dbReference type="EMBL" id="SDF15082.1"/>
    </source>
</evidence>
<dbReference type="Gene3D" id="2.130.10.10">
    <property type="entry name" value="YVTN repeat-like/Quinoprotein amine dehydrogenase"/>
    <property type="match status" value="1"/>
</dbReference>
<dbReference type="NCBIfam" id="TIGR02276">
    <property type="entry name" value="beta_rpt_yvtn"/>
    <property type="match status" value="1"/>
</dbReference>
<accession>A0A1G7IQQ0</accession>
<keyword evidence="2" id="KW-1185">Reference proteome</keyword>
<dbReference type="AlphaFoldDB" id="A0A1G7IQQ0"/>
<dbReference type="InterPro" id="IPR011048">
    <property type="entry name" value="Haem_d1_sf"/>
</dbReference>